<dbReference type="EMBL" id="SBIQ01000004">
    <property type="protein sequence ID" value="KAF7684682.1"/>
    <property type="molecule type" value="Genomic_DNA"/>
</dbReference>
<proteinExistence type="predicted"/>
<name>A0ABQ7I2G2_9MICR</name>
<comment type="caution">
    <text evidence="1">The sequence shown here is derived from an EMBL/GenBank/DDBJ whole genome shotgun (WGS) entry which is preliminary data.</text>
</comment>
<sequence>MNEKETRSYSNETHPTKSELRDTMLAMVDHELWLLKREICSSISHTGHPRSLIDFETQTNNGLAASKKIKKSSTQRIEIGKRENIKNCILKSQKYFVEAYNLPLYYILINSQKVVFTSEWITAIKEQEHIKLLQKIDHLRKENKFIVKQRVKWQIELIEMRNNIINRNKRARGKLKKIIYEISKAQKQNLIYENLEIRLLKCKKMQNNNIFFKNIKATIEPITPTCNKLEVFKRYTNIFNLMKGNASKANYPVPVLKKNSGIHSSYISTANKIPPEVAKLVTPIDFANYLISKKNYNSQDKNI</sequence>
<evidence type="ECO:0000313" key="2">
    <source>
        <dbReference type="Proteomes" id="UP001516464"/>
    </source>
</evidence>
<keyword evidence="2" id="KW-1185">Reference proteome</keyword>
<organism evidence="1 2">
    <name type="scientific">Astathelohania contejeani</name>
    <dbReference type="NCBI Taxonomy" id="164912"/>
    <lineage>
        <taxon>Eukaryota</taxon>
        <taxon>Fungi</taxon>
        <taxon>Fungi incertae sedis</taxon>
        <taxon>Microsporidia</taxon>
        <taxon>Astathelohaniidae</taxon>
        <taxon>Astathelohania</taxon>
    </lineage>
</organism>
<accession>A0ABQ7I2G2</accession>
<protein>
    <submittedName>
        <fullName evidence="1">Uncharacterized protein</fullName>
    </submittedName>
</protein>
<evidence type="ECO:0000313" key="1">
    <source>
        <dbReference type="EMBL" id="KAF7684682.1"/>
    </source>
</evidence>
<reference evidence="1 2" key="1">
    <citation type="submission" date="2019-01" db="EMBL/GenBank/DDBJ databases">
        <title>Genomes sequencing and comparative genomics of infectious freshwater microsporidia, Cucumispora dikerogammari and Thelohania contejeani.</title>
        <authorList>
            <person name="Cormier A."/>
            <person name="Giraud I."/>
            <person name="Wattier R."/>
            <person name="Teixeira M."/>
            <person name="Grandjean F."/>
            <person name="Rigaud T."/>
            <person name="Cordaux R."/>
        </authorList>
    </citation>
    <scope>NUCLEOTIDE SEQUENCE [LARGE SCALE GENOMIC DNA]</scope>
    <source>
        <strain evidence="1">T1</strain>
        <tissue evidence="1">Spores</tissue>
    </source>
</reference>
<dbReference type="Proteomes" id="UP001516464">
    <property type="component" value="Unassembled WGS sequence"/>
</dbReference>
<gene>
    <name evidence="1" type="ORF">TCON_0127</name>
</gene>